<dbReference type="AlphaFoldDB" id="A0A1E8Q6Q0"/>
<gene>
    <name evidence="2" type="ORF">BEL07_08365</name>
</gene>
<evidence type="ECO:0000313" key="3">
    <source>
        <dbReference type="Proteomes" id="UP000178953"/>
    </source>
</evidence>
<accession>A0A1E8Q6Q0</accession>
<dbReference type="InterPro" id="IPR055645">
    <property type="entry name" value="DpdA"/>
</dbReference>
<organism evidence="2 3">
    <name type="scientific">Mycolicibacterium grossiae</name>
    <dbReference type="NCBI Taxonomy" id="1552759"/>
    <lineage>
        <taxon>Bacteria</taxon>
        <taxon>Bacillati</taxon>
        <taxon>Actinomycetota</taxon>
        <taxon>Actinomycetes</taxon>
        <taxon>Mycobacteriales</taxon>
        <taxon>Mycobacteriaceae</taxon>
        <taxon>Mycolicibacterium</taxon>
    </lineage>
</organism>
<dbReference type="RefSeq" id="WP_070352627.1">
    <property type="nucleotide sequence ID" value="NZ_MCHX01000015.1"/>
</dbReference>
<keyword evidence="3" id="KW-1185">Reference proteome</keyword>
<evidence type="ECO:0000313" key="2">
    <source>
        <dbReference type="EMBL" id="OFJ54232.1"/>
    </source>
</evidence>
<proteinExistence type="predicted"/>
<dbReference type="EMBL" id="MCHX01000015">
    <property type="protein sequence ID" value="OFJ54232.1"/>
    <property type="molecule type" value="Genomic_DNA"/>
</dbReference>
<reference evidence="2 3" key="1">
    <citation type="submission" date="2016-09" db="EMBL/GenBank/DDBJ databases">
        <title>genome sequence of Mycobacterium sp. 739 SCH.</title>
        <authorList>
            <person name="Greninger A.L."/>
            <person name="Qin X."/>
            <person name="Jerome K."/>
            <person name="Vora S."/>
            <person name="Quinn K."/>
        </authorList>
    </citation>
    <scope>NUCLEOTIDE SEQUENCE [LARGE SCALE GENOMIC DNA]</scope>
    <source>
        <strain evidence="2 3">SCH</strain>
    </source>
</reference>
<name>A0A1E8Q6Q0_9MYCO</name>
<comment type="caution">
    <text evidence="2">The sequence shown here is derived from an EMBL/GenBank/DDBJ whole genome shotgun (WGS) entry which is preliminary data.</text>
</comment>
<dbReference type="Pfam" id="PF23859">
    <property type="entry name" value="DpdA"/>
    <property type="match status" value="1"/>
</dbReference>
<evidence type="ECO:0000259" key="1">
    <source>
        <dbReference type="Pfam" id="PF23859"/>
    </source>
</evidence>
<protein>
    <recommendedName>
        <fullName evidence="1">DeoxyPurine in DNA protein A domain-containing protein</fullName>
    </recommendedName>
</protein>
<feature type="domain" description="DeoxyPurine in DNA protein A" evidence="1">
    <location>
        <begin position="7"/>
        <end position="256"/>
    </location>
</feature>
<dbReference type="Proteomes" id="UP000178953">
    <property type="component" value="Unassembled WGS sequence"/>
</dbReference>
<sequence length="291" mass="32427">MAKAPVFYLGTHMDGWLAHVGVALFVSHRRLSRRKTLPKARTGWALDSGGFSELSLYGGWRTTPEEYDAAVKRYDQEIGQLEWAAGMDWMCEADMLARTGLTVEEHQRRTVANFVKLQQLWAEGDDPDRHPEAPYMPTVQGQTVEDYLRCWDMFGEAGVDLSNYPSVGVGSVCRRQHTGEIRDILDALRDRDPDVPLHGYGVKTQGLRLYGDRLASADSMGWSLNARKNPRLPGCTHGKCSNCLKWALRWRRGLVAGGCAEHGEPCDGNVGACHQRDLWELRQLAAGATAA</sequence>